<dbReference type="EMBL" id="ML742082">
    <property type="protein sequence ID" value="KAE8150928.1"/>
    <property type="molecule type" value="Genomic_DNA"/>
</dbReference>
<reference evidence="3 4" key="1">
    <citation type="submission" date="2019-04" db="EMBL/GenBank/DDBJ databases">
        <title>Friends and foes A comparative genomics study of 23 Aspergillus species from section Flavi.</title>
        <authorList>
            <consortium name="DOE Joint Genome Institute"/>
            <person name="Kjaerbolling I."/>
            <person name="Vesth T."/>
            <person name="Frisvad J.C."/>
            <person name="Nybo J.L."/>
            <person name="Theobald S."/>
            <person name="Kildgaard S."/>
            <person name="Isbrandt T."/>
            <person name="Kuo A."/>
            <person name="Sato A."/>
            <person name="Lyhne E.K."/>
            <person name="Kogle M.E."/>
            <person name="Wiebenga A."/>
            <person name="Kun R.S."/>
            <person name="Lubbers R.J."/>
            <person name="Makela M.R."/>
            <person name="Barry K."/>
            <person name="Chovatia M."/>
            <person name="Clum A."/>
            <person name="Daum C."/>
            <person name="Haridas S."/>
            <person name="He G."/>
            <person name="LaButti K."/>
            <person name="Lipzen A."/>
            <person name="Mondo S."/>
            <person name="Riley R."/>
            <person name="Salamov A."/>
            <person name="Simmons B.A."/>
            <person name="Magnuson J.K."/>
            <person name="Henrissat B."/>
            <person name="Mortensen U.H."/>
            <person name="Larsen T.O."/>
            <person name="Devries R.P."/>
            <person name="Grigoriev I.V."/>
            <person name="Machida M."/>
            <person name="Baker S.E."/>
            <person name="Andersen M.R."/>
        </authorList>
    </citation>
    <scope>NUCLEOTIDE SEQUENCE [LARGE SCALE GENOMIC DNA]</scope>
    <source>
        <strain evidence="3 4">IBT 18842</strain>
    </source>
</reference>
<accession>A0A5N6TX14</accession>
<evidence type="ECO:0000313" key="3">
    <source>
        <dbReference type="EMBL" id="KAE8150928.1"/>
    </source>
</evidence>
<dbReference type="Proteomes" id="UP000325780">
    <property type="component" value="Unassembled WGS sequence"/>
</dbReference>
<keyword evidence="4" id="KW-1185">Reference proteome</keyword>
<dbReference type="AlphaFoldDB" id="A0A5N6TX14"/>
<sequence length="164" mass="18858">MATPRRLLCLTITGYKKGDLDEAEFCHHQVNKNAYVLSDLMKECGAQSYTIIHNTKKTHSLLSKLFDPARIAFDDHDHVVQIFLPDIDSFLKIKENPLYIQHLSHLAEYTDTTNEHRKPRVSLSFVHEVIRDGQVLYVEDKDTIACEVYNNSFNGETGNFMDEA</sequence>
<evidence type="ECO:0000313" key="4">
    <source>
        <dbReference type="Proteomes" id="UP000325780"/>
    </source>
</evidence>
<protein>
    <recommendedName>
        <fullName evidence="2">EthD domain-containing protein</fullName>
    </recommendedName>
</protein>
<feature type="domain" description="EthD" evidence="2">
    <location>
        <begin position="18"/>
        <end position="103"/>
    </location>
</feature>
<dbReference type="GO" id="GO:0016491">
    <property type="term" value="F:oxidoreductase activity"/>
    <property type="evidence" value="ECO:0007669"/>
    <property type="project" value="InterPro"/>
</dbReference>
<name>A0A5N6TX14_ASPAV</name>
<organism evidence="3 4">
    <name type="scientific">Aspergillus avenaceus</name>
    <dbReference type="NCBI Taxonomy" id="36643"/>
    <lineage>
        <taxon>Eukaryota</taxon>
        <taxon>Fungi</taxon>
        <taxon>Dikarya</taxon>
        <taxon>Ascomycota</taxon>
        <taxon>Pezizomycotina</taxon>
        <taxon>Eurotiomycetes</taxon>
        <taxon>Eurotiomycetidae</taxon>
        <taxon>Eurotiales</taxon>
        <taxon>Aspergillaceae</taxon>
        <taxon>Aspergillus</taxon>
        <taxon>Aspergillus subgen. Circumdati</taxon>
    </lineage>
</organism>
<evidence type="ECO:0000259" key="2">
    <source>
        <dbReference type="Pfam" id="PF07110"/>
    </source>
</evidence>
<gene>
    <name evidence="3" type="ORF">BDV25DRAFT_139361</name>
</gene>
<dbReference type="OrthoDB" id="3454835at2759"/>
<evidence type="ECO:0000256" key="1">
    <source>
        <dbReference type="ARBA" id="ARBA00005986"/>
    </source>
</evidence>
<dbReference type="InterPro" id="IPR009799">
    <property type="entry name" value="EthD_dom"/>
</dbReference>
<dbReference type="Pfam" id="PF07110">
    <property type="entry name" value="EthD"/>
    <property type="match status" value="1"/>
</dbReference>
<proteinExistence type="inferred from homology"/>
<comment type="similarity">
    <text evidence="1">Belongs to the tpcK family.</text>
</comment>